<sequence>MGILFLSNINKNTAYCLLKGSESGSFGLRSSNQPSKENKVTGAIADNQITNNSITNTYSLITNNYSQITNPCFIDSQ</sequence>
<evidence type="ECO:0000313" key="2">
    <source>
        <dbReference type="Proteomes" id="UP000199564"/>
    </source>
</evidence>
<gene>
    <name evidence="1" type="ORF">SAMN04488519_101311</name>
</gene>
<reference evidence="2" key="1">
    <citation type="submission" date="2016-10" db="EMBL/GenBank/DDBJ databases">
        <authorList>
            <person name="Varghese N."/>
            <person name="Submissions S."/>
        </authorList>
    </citation>
    <scope>NUCLEOTIDE SEQUENCE [LARGE SCALE GENOMIC DNA]</scope>
    <source>
        <strain evidence="2">DSM 15282</strain>
    </source>
</reference>
<evidence type="ECO:0000313" key="1">
    <source>
        <dbReference type="EMBL" id="SFN67182.1"/>
    </source>
</evidence>
<name>A0A1I5AXP5_9BACT</name>
<protein>
    <submittedName>
        <fullName evidence="1">Uncharacterized protein</fullName>
    </submittedName>
</protein>
<dbReference type="AlphaFoldDB" id="A0A1I5AXP5"/>
<dbReference type="Proteomes" id="UP000199564">
    <property type="component" value="Unassembled WGS sequence"/>
</dbReference>
<dbReference type="EMBL" id="FOVW01000001">
    <property type="protein sequence ID" value="SFN67182.1"/>
    <property type="molecule type" value="Genomic_DNA"/>
</dbReference>
<keyword evidence="2" id="KW-1185">Reference proteome</keyword>
<accession>A0A1I5AXP5</accession>
<proteinExistence type="predicted"/>
<organism evidence="1 2">
    <name type="scientific">Algoriphagus ornithinivorans</name>
    <dbReference type="NCBI Taxonomy" id="226506"/>
    <lineage>
        <taxon>Bacteria</taxon>
        <taxon>Pseudomonadati</taxon>
        <taxon>Bacteroidota</taxon>
        <taxon>Cytophagia</taxon>
        <taxon>Cytophagales</taxon>
        <taxon>Cyclobacteriaceae</taxon>
        <taxon>Algoriphagus</taxon>
    </lineage>
</organism>